<keyword evidence="9" id="KW-1185">Reference proteome</keyword>
<evidence type="ECO:0000313" key="8">
    <source>
        <dbReference type="EMBL" id="MFA9462353.1"/>
    </source>
</evidence>
<dbReference type="InterPro" id="IPR023299">
    <property type="entry name" value="ATPase_P-typ_cyto_dom_N"/>
</dbReference>
<evidence type="ECO:0000256" key="1">
    <source>
        <dbReference type="ARBA" id="ARBA00004141"/>
    </source>
</evidence>
<evidence type="ECO:0000256" key="2">
    <source>
        <dbReference type="ARBA" id="ARBA00022692"/>
    </source>
</evidence>
<comment type="caution">
    <text evidence="8">The sequence shown here is derived from an EMBL/GenBank/DDBJ whole genome shotgun (WGS) entry which is preliminary data.</text>
</comment>
<dbReference type="InterPro" id="IPR023214">
    <property type="entry name" value="HAD_sf"/>
</dbReference>
<evidence type="ECO:0000259" key="7">
    <source>
        <dbReference type="Pfam" id="PF00122"/>
    </source>
</evidence>
<sequence length="304" mass="32002">MLAAANDDLTDAVVILGVVLLNAVLGFYQEYRAERSLAALRGMLAPEAEVRRDGQRRMIRAEDLVPGDIVLLDGGDRVRVPADGRLLFASGLEVEESALTGADRRELAAANGRLAAQGTRVIATASGSIAAEQFDPEGPLEPHIRGLTFEGLVGLMDPPRPEVKETIALCRRAGIGGKMITGDQRITAEAMARELGMEGAVLDGAALNALSEEELAERIGGIGVFARAQGPHRARPGGAGRGGGRHRGRRQPRPGAAALGHQRGHPFGDAWKETDRRSTPSPTAYPSPLPSGARNRCGSGRIPG</sequence>
<accession>A0ABV4U0S9</accession>
<dbReference type="SUPFAM" id="SSF81653">
    <property type="entry name" value="Calcium ATPase, transduction domain A"/>
    <property type="match status" value="1"/>
</dbReference>
<feature type="region of interest" description="Disordered" evidence="5">
    <location>
        <begin position="227"/>
        <end position="304"/>
    </location>
</feature>
<feature type="domain" description="P-type ATPase A" evidence="7">
    <location>
        <begin position="43"/>
        <end position="122"/>
    </location>
</feature>
<dbReference type="EMBL" id="JBGUAW010000013">
    <property type="protein sequence ID" value="MFA9462353.1"/>
    <property type="molecule type" value="Genomic_DNA"/>
</dbReference>
<keyword evidence="3 6" id="KW-1133">Transmembrane helix</keyword>
<proteinExistence type="predicted"/>
<dbReference type="Gene3D" id="1.20.1110.10">
    <property type="entry name" value="Calcium-transporting ATPase, transmembrane domain"/>
    <property type="match status" value="1"/>
</dbReference>
<dbReference type="InterPro" id="IPR008250">
    <property type="entry name" value="ATPase_P-typ_transduc_dom_A_sf"/>
</dbReference>
<dbReference type="InterPro" id="IPR059000">
    <property type="entry name" value="ATPase_P-type_domA"/>
</dbReference>
<dbReference type="Gene3D" id="2.70.150.10">
    <property type="entry name" value="Calcium-transporting ATPase, cytoplasmic transduction domain A"/>
    <property type="match status" value="1"/>
</dbReference>
<evidence type="ECO:0000256" key="5">
    <source>
        <dbReference type="SAM" id="MobiDB-lite"/>
    </source>
</evidence>
<dbReference type="Proteomes" id="UP001575181">
    <property type="component" value="Unassembled WGS sequence"/>
</dbReference>
<dbReference type="InterPro" id="IPR036412">
    <property type="entry name" value="HAD-like_sf"/>
</dbReference>
<dbReference type="SUPFAM" id="SSF81665">
    <property type="entry name" value="Calcium ATPase, transmembrane domain M"/>
    <property type="match status" value="1"/>
</dbReference>
<comment type="subcellular location">
    <subcellularLocation>
        <location evidence="1">Membrane</location>
        <topology evidence="1">Multi-pass membrane protein</topology>
    </subcellularLocation>
</comment>
<evidence type="ECO:0000256" key="6">
    <source>
        <dbReference type="SAM" id="Phobius"/>
    </source>
</evidence>
<gene>
    <name evidence="8" type="ORF">ACERLL_16185</name>
</gene>
<dbReference type="InterPro" id="IPR023298">
    <property type="entry name" value="ATPase_P-typ_TM_dom_sf"/>
</dbReference>
<feature type="compositionally biased region" description="Basic residues" evidence="5">
    <location>
        <begin position="243"/>
        <end position="252"/>
    </location>
</feature>
<organism evidence="8 9">
    <name type="scientific">Thiohalorhabdus methylotrophus</name>
    <dbReference type="NCBI Taxonomy" id="3242694"/>
    <lineage>
        <taxon>Bacteria</taxon>
        <taxon>Pseudomonadati</taxon>
        <taxon>Pseudomonadota</taxon>
        <taxon>Gammaproteobacteria</taxon>
        <taxon>Thiohalorhabdales</taxon>
        <taxon>Thiohalorhabdaceae</taxon>
        <taxon>Thiohalorhabdus</taxon>
    </lineage>
</organism>
<dbReference type="PANTHER" id="PTHR42861">
    <property type="entry name" value="CALCIUM-TRANSPORTING ATPASE"/>
    <property type="match status" value="1"/>
</dbReference>
<dbReference type="Gene3D" id="3.40.1110.10">
    <property type="entry name" value="Calcium-transporting ATPase, cytoplasmic domain N"/>
    <property type="match status" value="1"/>
</dbReference>
<protein>
    <recommendedName>
        <fullName evidence="7">P-type ATPase A domain-containing protein</fullName>
    </recommendedName>
</protein>
<reference evidence="8 9" key="1">
    <citation type="submission" date="2024-08" db="EMBL/GenBank/DDBJ databases">
        <title>Whole-genome sequencing of halo(alkali)philic microorganisms from hypersaline lakes.</title>
        <authorList>
            <person name="Sorokin D.Y."/>
            <person name="Merkel A.Y."/>
            <person name="Messina E."/>
            <person name="Yakimov M."/>
        </authorList>
    </citation>
    <scope>NUCLEOTIDE SEQUENCE [LARGE SCALE GENOMIC DNA]</scope>
    <source>
        <strain evidence="8 9">Cl-TMA</strain>
    </source>
</reference>
<dbReference type="Gene3D" id="3.40.50.1000">
    <property type="entry name" value="HAD superfamily/HAD-like"/>
    <property type="match status" value="1"/>
</dbReference>
<keyword evidence="2 6" id="KW-0812">Transmembrane</keyword>
<evidence type="ECO:0000256" key="3">
    <source>
        <dbReference type="ARBA" id="ARBA00022989"/>
    </source>
</evidence>
<evidence type="ECO:0000313" key="9">
    <source>
        <dbReference type="Proteomes" id="UP001575181"/>
    </source>
</evidence>
<dbReference type="Pfam" id="PF00122">
    <property type="entry name" value="E1-E2_ATPase"/>
    <property type="match status" value="1"/>
</dbReference>
<name>A0ABV4U0S9_9GAMM</name>
<keyword evidence="4 6" id="KW-0472">Membrane</keyword>
<dbReference type="RefSeq" id="WP_373657143.1">
    <property type="nucleotide sequence ID" value="NZ_JBGUAW010000013.1"/>
</dbReference>
<dbReference type="SUPFAM" id="SSF56784">
    <property type="entry name" value="HAD-like"/>
    <property type="match status" value="1"/>
</dbReference>
<evidence type="ECO:0000256" key="4">
    <source>
        <dbReference type="ARBA" id="ARBA00023136"/>
    </source>
</evidence>
<feature type="transmembrane region" description="Helical" evidence="6">
    <location>
        <begin position="12"/>
        <end position="28"/>
    </location>
</feature>